<reference evidence="1" key="1">
    <citation type="submission" date="2023-07" db="EMBL/GenBank/DDBJ databases">
        <authorList>
            <person name="Pelsma A.J. K."/>
        </authorList>
    </citation>
    <scope>NUCLEOTIDE SEQUENCE</scope>
</reference>
<evidence type="ECO:0000313" key="1">
    <source>
        <dbReference type="EMBL" id="CAJ0882427.1"/>
    </source>
</evidence>
<organism evidence="1">
    <name type="scientific">freshwater sediment metagenome</name>
    <dbReference type="NCBI Taxonomy" id="556182"/>
    <lineage>
        <taxon>unclassified sequences</taxon>
        <taxon>metagenomes</taxon>
        <taxon>ecological metagenomes</taxon>
    </lineage>
</organism>
<gene>
    <name evidence="1" type="ORF">AMST5_03336</name>
</gene>
<dbReference type="EMBL" id="OY288114">
    <property type="protein sequence ID" value="CAJ0882427.1"/>
    <property type="molecule type" value="Genomic_DNA"/>
</dbReference>
<name>A0AA48REG9_9ZZZZ</name>
<sequence>MRILTDCTSLSNKQIQKIEARYAAKYVFESQLKLRSEKWSSFSSAVFYTAEPHPEGSNWFGIWDNDGRLMISNAISAVEEPFFGALAENGDVIYSRHPSDYRESEDGTVFVDGGRARTRHDLIHDIVVLKVLKDRVVVVPKELKFPACEVPFTAELDWNIN</sequence>
<dbReference type="AlphaFoldDB" id="A0AA48REG9"/>
<proteinExistence type="predicted"/>
<protein>
    <submittedName>
        <fullName evidence="1">Uncharacterized protein</fullName>
    </submittedName>
</protein>
<accession>A0AA48REG9</accession>